<reference evidence="4 5" key="1">
    <citation type="submission" date="2019-06" db="EMBL/GenBank/DDBJ databases">
        <authorList>
            <person name="Lee I."/>
            <person name="Jang G.I."/>
            <person name="Hwang C.Y."/>
        </authorList>
    </citation>
    <scope>NUCLEOTIDE SEQUENCE [LARGE SCALE GENOMIC DNA]</scope>
    <source>
        <strain evidence="4 5">PAMC 28131</strain>
    </source>
</reference>
<dbReference type="NCBIfam" id="TIGR02595">
    <property type="entry name" value="PEP_CTERM"/>
    <property type="match status" value="1"/>
</dbReference>
<keyword evidence="1" id="KW-0472">Membrane</keyword>
<evidence type="ECO:0000259" key="2">
    <source>
        <dbReference type="Pfam" id="PF07589"/>
    </source>
</evidence>
<dbReference type="EMBL" id="VFSU01000018">
    <property type="protein sequence ID" value="TPE62426.1"/>
    <property type="molecule type" value="Genomic_DNA"/>
</dbReference>
<comment type="caution">
    <text evidence="4">The sequence shown here is derived from an EMBL/GenBank/DDBJ whole genome shotgun (WGS) entry which is preliminary data.</text>
</comment>
<keyword evidence="1" id="KW-1133">Transmembrane helix</keyword>
<name>A0A501XPA3_9SPHN</name>
<dbReference type="NCBIfam" id="TIGR04215">
    <property type="entry name" value="choice_anch_A"/>
    <property type="match status" value="1"/>
</dbReference>
<gene>
    <name evidence="4" type="ORF">FJQ54_05870</name>
</gene>
<dbReference type="OrthoDB" id="8775303at2"/>
<dbReference type="Proteomes" id="UP000319897">
    <property type="component" value="Unassembled WGS sequence"/>
</dbReference>
<sequence>MIYIGNIEILTAKSAIYLGNVGTNGRETPMNIRLFATLAAGSLVLAAQPALATAPVGDPLGGLQAMRELNAIVFGDTHGWLSVEGKTFVGGTVQNGGEFGGGNASKSEAASSRAILTVGGNSNSYTRILNGSNGGSGSVGSPATVDVGGNVSNLALGTNNVAVKIGGTVAQSSASSGSTVESGGTGSGWLGDNGGSFATGKGAGFTSGVTSSISSEAAKLEADLTALSTSLAGLETTDGNSITNSYGAMVFTAVSDGTGKSVFNLTEAAFSGWQWTLNAADPTLTIVFNVTGDGSYLWNSNLAGAFSAFADQIIWNFSDATSLNINQTVYGSLLSPFADLRANSAIRGTVVAKDLQASSGVKMAAFDGTDIGLADPAPEPATWAMMIAGFGLVGAALRRRERRGRIAHSSN</sequence>
<dbReference type="InterPro" id="IPR013424">
    <property type="entry name" value="Ice-binding_C"/>
</dbReference>
<feature type="domain" description="Choice-of-anchor A" evidence="3">
    <location>
        <begin position="63"/>
        <end position="361"/>
    </location>
</feature>
<proteinExistence type="predicted"/>
<accession>A0A501XPA3</accession>
<evidence type="ECO:0000313" key="4">
    <source>
        <dbReference type="EMBL" id="TPE62426.1"/>
    </source>
</evidence>
<evidence type="ECO:0000256" key="1">
    <source>
        <dbReference type="SAM" id="Phobius"/>
    </source>
</evidence>
<feature type="domain" description="Ice-binding protein C-terminal" evidence="2">
    <location>
        <begin position="376"/>
        <end position="400"/>
    </location>
</feature>
<evidence type="ECO:0000313" key="5">
    <source>
        <dbReference type="Proteomes" id="UP000319897"/>
    </source>
</evidence>
<dbReference type="Pfam" id="PF20597">
    <property type="entry name" value="pAdhesive_15"/>
    <property type="match status" value="1"/>
</dbReference>
<dbReference type="Pfam" id="PF07589">
    <property type="entry name" value="PEP-CTERM"/>
    <property type="match status" value="1"/>
</dbReference>
<keyword evidence="1" id="KW-0812">Transmembrane</keyword>
<keyword evidence="5" id="KW-1185">Reference proteome</keyword>
<dbReference type="NCBIfam" id="NF035944">
    <property type="entry name" value="PEPxxWA-CTERM"/>
    <property type="match status" value="1"/>
</dbReference>
<protein>
    <submittedName>
        <fullName evidence="4">Choice-of-anchor A family protein</fullName>
    </submittedName>
</protein>
<feature type="transmembrane region" description="Helical" evidence="1">
    <location>
        <begin position="380"/>
        <end position="397"/>
    </location>
</feature>
<evidence type="ECO:0000259" key="3">
    <source>
        <dbReference type="Pfam" id="PF20597"/>
    </source>
</evidence>
<dbReference type="AlphaFoldDB" id="A0A501XPA3"/>
<organism evidence="4 5">
    <name type="scientific">Sandaracinobacter neustonicus</name>
    <dbReference type="NCBI Taxonomy" id="1715348"/>
    <lineage>
        <taxon>Bacteria</taxon>
        <taxon>Pseudomonadati</taxon>
        <taxon>Pseudomonadota</taxon>
        <taxon>Alphaproteobacteria</taxon>
        <taxon>Sphingomonadales</taxon>
        <taxon>Sphingosinicellaceae</taxon>
        <taxon>Sandaracinobacter</taxon>
    </lineage>
</organism>
<dbReference type="InterPro" id="IPR026588">
    <property type="entry name" value="Choice_anch_A"/>
</dbReference>